<protein>
    <recommendedName>
        <fullName evidence="3">Alfy-like armadillo-like repeat domain-containing protein</fullName>
    </recommendedName>
</protein>
<dbReference type="InterPro" id="IPR051944">
    <property type="entry name" value="BEACH_domain_protein"/>
</dbReference>
<dbReference type="AlphaFoldDB" id="A0AAV2R315"/>
<evidence type="ECO:0000313" key="4">
    <source>
        <dbReference type="EMBL" id="CAL4106427.1"/>
    </source>
</evidence>
<feature type="non-terminal residue" evidence="4">
    <location>
        <position position="1"/>
    </location>
</feature>
<feature type="compositionally biased region" description="Gly residues" evidence="2">
    <location>
        <begin position="11"/>
        <end position="20"/>
    </location>
</feature>
<dbReference type="PANTHER" id="PTHR46108:SF4">
    <property type="entry name" value="BLUE CHEESE"/>
    <property type="match status" value="1"/>
</dbReference>
<dbReference type="InterPro" id="IPR016024">
    <property type="entry name" value="ARM-type_fold"/>
</dbReference>
<accession>A0AAV2R315</accession>
<sequence length="886" mass="98905">IKMNIMRKWWGSGGPGGPGSRFGSESGDGPISQAAQQHLALGLMHLKKLFSEYQYPPHPLSETDKEDKLYNMLPLFCKVFGSSPTSDLQEKFGDILMFTQHVSKLMVTEVRRRASNQSTEAASCAIVGFLEIESCEESSSGWMLLSTLNLLSAGPAQLIEVMTAASLPSTMVKCLYLFFDLPEYENEEETKAADQADNNTSTEFSASERRILLQKVFVQVLVRLCSHVAPAEELARKDDLNLLFSAITSWCPQHNALWRKSAAEVLMTLSRHGLSQPVVSYIHNKGCVAVCVENMERGQDLSPLEIVEMFVTVFCFLKDSSEVSQTLLDDFRSSQGYAFLAEFLLRMEADTNDESREALRNLVLLVSSLSYCGYIELKPSSASQGSLYHLPNFSLPVPSGRGASVRNVQAFNVLQTVFLRGTTANLCSVVLDAISAVYHSDSANYFILETQHTLSSFAEKIHTKPKEIQEKKFQLLEFVVFQLNFVPCKELISLSILLKAQHSLDCCIMCIHTLLSILRHNKVFKDVYREVGLLEVFVTCLTRYQDLFNNKEPKVEQGENQTKDNYEPKTSEEILGFAVMEGLTHLLSSNSQNAAVFRESGGAKCVVSLVSILECRQQALGIMQQLILSSGSDDDMGSLLGLLHSASPTQIQLKIDILRSILVCLKESHRTRTVFRKVGGFVYVMSALVSLEGSLGETVTEVWENVPPRTILTLLIAVFNTLTTAMRYEPANSKFFHQEICYTSFCDTLRLLSCYSSEVDIQEADVNDVSALEHPDTEEVAEDNGDPEVTMDTFHNIFTTPILDVVPPPELPLSLVRVVQILQLLYHMALDAFDKAQVPTFQPPDISSTITRSEVRIHHMAIDVFDKAQVCSFQQPNLLLQLRGHR</sequence>
<comment type="caution">
    <text evidence="4">The sequence shown here is derived from an EMBL/GenBank/DDBJ whole genome shotgun (WGS) entry which is preliminary data.</text>
</comment>
<evidence type="ECO:0000256" key="2">
    <source>
        <dbReference type="SAM" id="MobiDB-lite"/>
    </source>
</evidence>
<reference evidence="4 5" key="1">
    <citation type="submission" date="2024-05" db="EMBL/GenBank/DDBJ databases">
        <authorList>
            <person name="Wallberg A."/>
        </authorList>
    </citation>
    <scope>NUCLEOTIDE SEQUENCE [LARGE SCALE GENOMIC DNA]</scope>
</reference>
<keyword evidence="5" id="KW-1185">Reference proteome</keyword>
<organism evidence="4 5">
    <name type="scientific">Meganyctiphanes norvegica</name>
    <name type="common">Northern krill</name>
    <name type="synonym">Thysanopoda norvegica</name>
    <dbReference type="NCBI Taxonomy" id="48144"/>
    <lineage>
        <taxon>Eukaryota</taxon>
        <taxon>Metazoa</taxon>
        <taxon>Ecdysozoa</taxon>
        <taxon>Arthropoda</taxon>
        <taxon>Crustacea</taxon>
        <taxon>Multicrustacea</taxon>
        <taxon>Malacostraca</taxon>
        <taxon>Eumalacostraca</taxon>
        <taxon>Eucarida</taxon>
        <taxon>Euphausiacea</taxon>
        <taxon>Euphausiidae</taxon>
        <taxon>Meganyctiphanes</taxon>
    </lineage>
</organism>
<feature type="domain" description="Alfy-like armadillo-like repeat" evidence="3">
    <location>
        <begin position="648"/>
        <end position="757"/>
    </location>
</feature>
<dbReference type="Proteomes" id="UP001497623">
    <property type="component" value="Unassembled WGS sequence"/>
</dbReference>
<dbReference type="InterPro" id="IPR056252">
    <property type="entry name" value="Alfy-like_Arm-like"/>
</dbReference>
<dbReference type="Gene3D" id="1.25.10.10">
    <property type="entry name" value="Leucine-rich Repeat Variant"/>
    <property type="match status" value="1"/>
</dbReference>
<dbReference type="Pfam" id="PF23295">
    <property type="entry name" value="Arm_4"/>
    <property type="match status" value="1"/>
</dbReference>
<evidence type="ECO:0000256" key="1">
    <source>
        <dbReference type="ARBA" id="ARBA00022574"/>
    </source>
</evidence>
<dbReference type="EMBL" id="CAXKWB010013055">
    <property type="protein sequence ID" value="CAL4106427.1"/>
    <property type="molecule type" value="Genomic_DNA"/>
</dbReference>
<evidence type="ECO:0000259" key="3">
    <source>
        <dbReference type="Pfam" id="PF23295"/>
    </source>
</evidence>
<gene>
    <name evidence="4" type="ORF">MNOR_LOCUS18334</name>
</gene>
<dbReference type="SUPFAM" id="SSF48371">
    <property type="entry name" value="ARM repeat"/>
    <property type="match status" value="1"/>
</dbReference>
<feature type="region of interest" description="Disordered" evidence="2">
    <location>
        <begin position="11"/>
        <end position="30"/>
    </location>
</feature>
<dbReference type="PANTHER" id="PTHR46108">
    <property type="entry name" value="BLUE CHEESE"/>
    <property type="match status" value="1"/>
</dbReference>
<keyword evidence="1" id="KW-0853">WD repeat</keyword>
<evidence type="ECO:0000313" key="5">
    <source>
        <dbReference type="Proteomes" id="UP001497623"/>
    </source>
</evidence>
<proteinExistence type="predicted"/>
<dbReference type="InterPro" id="IPR011989">
    <property type="entry name" value="ARM-like"/>
</dbReference>
<name>A0AAV2R315_MEGNR</name>